<dbReference type="PROSITE" id="PS00061">
    <property type="entry name" value="ADH_SHORT"/>
    <property type="match status" value="1"/>
</dbReference>
<dbReference type="Pfam" id="PF00106">
    <property type="entry name" value="adh_short"/>
    <property type="match status" value="1"/>
</dbReference>
<sequence length="252" mass="26808">MTQQTVFVTGASAGFGDAIARRFVAEGARVIAVARSADKLEKLAGELGDAVLPVQLDVSDPEAVKTAVEGLPPTWREVDVLVNNAGLAKGLEPAHKADLADWDEMIATNVRGLAHVTRALLPGMVERGRGHVINIGSIAGTYPYPGGNVYGATKAFVHQFSLNLRSDLHGTGVRVTNVEPGMVGGTDFSKVRFDGDQAKADKVYAGTTPLTAEDVAESVHWAANQPRHVNINVIELMPVVQSFSALQIYRES</sequence>
<name>A0A1H5A441_9PSEU</name>
<dbReference type="InterPro" id="IPR020904">
    <property type="entry name" value="Sc_DH/Rdtase_CS"/>
</dbReference>
<keyword evidence="2" id="KW-0560">Oxidoreductase</keyword>
<dbReference type="EMBL" id="FNSO01000004">
    <property type="protein sequence ID" value="SED36390.1"/>
    <property type="molecule type" value="Genomic_DNA"/>
</dbReference>
<reference evidence="5" key="1">
    <citation type="submission" date="2016-10" db="EMBL/GenBank/DDBJ databases">
        <authorList>
            <person name="Varghese N."/>
            <person name="Submissions S."/>
        </authorList>
    </citation>
    <scope>NUCLEOTIDE SEQUENCE [LARGE SCALE GENOMIC DNA]</scope>
    <source>
        <strain evidence="5">DSM 44544</strain>
    </source>
</reference>
<dbReference type="GO" id="GO:0016616">
    <property type="term" value="F:oxidoreductase activity, acting on the CH-OH group of donors, NAD or NADP as acceptor"/>
    <property type="evidence" value="ECO:0007669"/>
    <property type="project" value="UniProtKB-ARBA"/>
</dbReference>
<dbReference type="PANTHER" id="PTHR42901">
    <property type="entry name" value="ALCOHOL DEHYDROGENASE"/>
    <property type="match status" value="1"/>
</dbReference>
<accession>A0A1H5A441</accession>
<dbReference type="AlphaFoldDB" id="A0A1H5A441"/>
<evidence type="ECO:0000256" key="2">
    <source>
        <dbReference type="ARBA" id="ARBA00023002"/>
    </source>
</evidence>
<dbReference type="RefSeq" id="WP_091316516.1">
    <property type="nucleotide sequence ID" value="NZ_FNSO01000004.1"/>
</dbReference>
<dbReference type="Proteomes" id="UP000199622">
    <property type="component" value="Unassembled WGS sequence"/>
</dbReference>
<keyword evidence="5" id="KW-1185">Reference proteome</keyword>
<evidence type="ECO:0000256" key="3">
    <source>
        <dbReference type="RuleBase" id="RU000363"/>
    </source>
</evidence>
<comment type="similarity">
    <text evidence="1 3">Belongs to the short-chain dehydrogenases/reductases (SDR) family.</text>
</comment>
<dbReference type="CDD" id="cd05346">
    <property type="entry name" value="SDR_c5"/>
    <property type="match status" value="1"/>
</dbReference>
<dbReference type="InterPro" id="IPR002347">
    <property type="entry name" value="SDR_fam"/>
</dbReference>
<organism evidence="4 5">
    <name type="scientific">Amycolatopsis tolypomycina</name>
    <dbReference type="NCBI Taxonomy" id="208445"/>
    <lineage>
        <taxon>Bacteria</taxon>
        <taxon>Bacillati</taxon>
        <taxon>Actinomycetota</taxon>
        <taxon>Actinomycetes</taxon>
        <taxon>Pseudonocardiales</taxon>
        <taxon>Pseudonocardiaceae</taxon>
        <taxon>Amycolatopsis</taxon>
    </lineage>
</organism>
<dbReference type="STRING" id="208445.SAMN04489727_7573"/>
<dbReference type="SUPFAM" id="SSF51735">
    <property type="entry name" value="NAD(P)-binding Rossmann-fold domains"/>
    <property type="match status" value="1"/>
</dbReference>
<protein>
    <submittedName>
        <fullName evidence="4">3-hydroxy acid dehydrogenase / malonic semialdehyde reductase</fullName>
    </submittedName>
</protein>
<gene>
    <name evidence="4" type="ORF">SAMN04489727_7573</name>
</gene>
<dbReference type="PRINTS" id="PR00080">
    <property type="entry name" value="SDRFAMILY"/>
</dbReference>
<dbReference type="FunFam" id="3.40.50.720:FF:000047">
    <property type="entry name" value="NADP-dependent L-serine/L-allo-threonine dehydrogenase"/>
    <property type="match status" value="1"/>
</dbReference>
<evidence type="ECO:0000313" key="5">
    <source>
        <dbReference type="Proteomes" id="UP000199622"/>
    </source>
</evidence>
<dbReference type="PANTHER" id="PTHR42901:SF1">
    <property type="entry name" value="ALCOHOL DEHYDROGENASE"/>
    <property type="match status" value="1"/>
</dbReference>
<dbReference type="OrthoDB" id="9775296at2"/>
<proteinExistence type="inferred from homology"/>
<dbReference type="PIRSF" id="PIRSF000126">
    <property type="entry name" value="11-beta-HSD1"/>
    <property type="match status" value="1"/>
</dbReference>
<dbReference type="Gene3D" id="3.40.50.720">
    <property type="entry name" value="NAD(P)-binding Rossmann-like Domain"/>
    <property type="match status" value="1"/>
</dbReference>
<dbReference type="PRINTS" id="PR00081">
    <property type="entry name" value="GDHRDH"/>
</dbReference>
<dbReference type="InterPro" id="IPR036291">
    <property type="entry name" value="NAD(P)-bd_dom_sf"/>
</dbReference>
<evidence type="ECO:0000313" key="4">
    <source>
        <dbReference type="EMBL" id="SED36390.1"/>
    </source>
</evidence>
<evidence type="ECO:0000256" key="1">
    <source>
        <dbReference type="ARBA" id="ARBA00006484"/>
    </source>
</evidence>